<evidence type="ECO:0000313" key="12">
    <source>
        <dbReference type="EMBL" id="NUW42143.1"/>
    </source>
</evidence>
<evidence type="ECO:0000256" key="6">
    <source>
        <dbReference type="ARBA" id="ARBA00022989"/>
    </source>
</evidence>
<dbReference type="SUPFAM" id="SSF53187">
    <property type="entry name" value="Zn-dependent exopeptidases"/>
    <property type="match status" value="1"/>
</dbReference>
<dbReference type="AlphaFoldDB" id="A0A7Y6IQM5"/>
<feature type="transmembrane region" description="Helical" evidence="9">
    <location>
        <begin position="346"/>
        <end position="369"/>
    </location>
</feature>
<feature type="transmembrane region" description="Helical" evidence="9">
    <location>
        <begin position="482"/>
        <end position="500"/>
    </location>
</feature>
<organism evidence="12 13">
    <name type="scientific">Nonomuraea rhodomycinica</name>
    <dbReference type="NCBI Taxonomy" id="1712872"/>
    <lineage>
        <taxon>Bacteria</taxon>
        <taxon>Bacillati</taxon>
        <taxon>Actinomycetota</taxon>
        <taxon>Actinomycetes</taxon>
        <taxon>Streptosporangiales</taxon>
        <taxon>Streptosporangiaceae</taxon>
        <taxon>Nonomuraea</taxon>
    </lineage>
</organism>
<dbReference type="GO" id="GO:0008235">
    <property type="term" value="F:metalloexopeptidase activity"/>
    <property type="evidence" value="ECO:0007669"/>
    <property type="project" value="InterPro"/>
</dbReference>
<keyword evidence="7" id="KW-0325">Glycoprotein</keyword>
<dbReference type="PANTHER" id="PTHR12147">
    <property type="entry name" value="METALLOPEPTIDASE M28 FAMILY MEMBER"/>
    <property type="match status" value="1"/>
</dbReference>
<protein>
    <recommendedName>
        <fullName evidence="4">Vacuolar membrane protease</fullName>
    </recommendedName>
    <alternativeName>
        <fullName evidence="8">FXNA-related family protease 1</fullName>
    </alternativeName>
</protein>
<comment type="subcellular location">
    <subcellularLocation>
        <location evidence="2">Vacuole membrane</location>
        <topology evidence="2">Multi-pass membrane protein</topology>
    </subcellularLocation>
</comment>
<keyword evidence="10" id="KW-0732">Signal</keyword>
<comment type="similarity">
    <text evidence="3">Belongs to the peptidase M28 family.</text>
</comment>
<dbReference type="GO" id="GO:0005774">
    <property type="term" value="C:vacuolar membrane"/>
    <property type="evidence" value="ECO:0007669"/>
    <property type="project" value="UniProtKB-SubCell"/>
</dbReference>
<feature type="domain" description="Peptidase M28" evidence="11">
    <location>
        <begin position="99"/>
        <end position="281"/>
    </location>
</feature>
<feature type="signal peptide" evidence="10">
    <location>
        <begin position="1"/>
        <end position="22"/>
    </location>
</feature>
<dbReference type="InterPro" id="IPR045175">
    <property type="entry name" value="M28_fam"/>
</dbReference>
<keyword evidence="6 9" id="KW-1133">Transmembrane helix</keyword>
<sequence length="728" mass="75864">MIRFASFLVLAALLAATMLDLASPRPRAESPGFRATRAFKDIQAIARAPHPTGSAENERVRDHLVSQLRGLGLRTEVQEGVGVLPIAHDGTTPVGRVRNVVATRPGTASTGRIILAAHYDSAPGAPGAADDGAGVATLLEVARTLPSGLRNDVVFLFTDGEEAGLLGAEAFARRNRFEGPVVVLNHEARGTAGTVQMFRSSGALSGVYGSAAPHPAADSAFSSLMSLLPNDTDFHVFREAGWMGLDSAFIGSGVHYHSPLDDPAHLDQGSLQQMGDNALALTQALAGRDLVALHAKEESVFFTVPGGFIRYPASLELPVAVVGMVLALVLVHVLRRRGLLTWPRVTGAAGLCLAAVVLAALAGYGLWPLLGALRPEYTMLFTGEPYRPLPYRAALLALTTGIVLVWAALFSRVTSRRTTGERQVAGLAAGAVLLVALLGVLSALALPGGSHSFAWPALFAAAGWLVALLLPEAPGGLSWGSGAALTVGLAPAAIILGGAALSSLDIGLSIGGPIAATYFALLLLLMLVLQVKAPRRRTTWVLPAVAIVLVGVGLVVDRFDAAHPRQERLAYSLDTDTGEAVWGRPGDSELSVRFFGEAGFATSKAPVAPLRAPALTVLKDTTANGKRSLTLRLTPSGGAPAVGLSLPGKAVITVAGRDLGEKRGFTFHAPPAEGVEVTLLLAAGEVRIRAFQRDYDPSVVPGYRTPASAVLMRPVTTAFVTKVVDPAR</sequence>
<feature type="transmembrane region" description="Helical" evidence="9">
    <location>
        <begin position="452"/>
        <end position="470"/>
    </location>
</feature>
<evidence type="ECO:0000256" key="8">
    <source>
        <dbReference type="ARBA" id="ARBA00031512"/>
    </source>
</evidence>
<evidence type="ECO:0000256" key="2">
    <source>
        <dbReference type="ARBA" id="ARBA00004128"/>
    </source>
</evidence>
<dbReference type="InterPro" id="IPR007484">
    <property type="entry name" value="Peptidase_M28"/>
</dbReference>
<evidence type="ECO:0000256" key="9">
    <source>
        <dbReference type="SAM" id="Phobius"/>
    </source>
</evidence>
<keyword evidence="9" id="KW-0472">Membrane</keyword>
<dbReference type="Pfam" id="PF04389">
    <property type="entry name" value="Peptidase_M28"/>
    <property type="match status" value="1"/>
</dbReference>
<feature type="transmembrane region" description="Helical" evidence="9">
    <location>
        <begin position="506"/>
        <end position="528"/>
    </location>
</feature>
<evidence type="ECO:0000256" key="4">
    <source>
        <dbReference type="ARBA" id="ARBA00017435"/>
    </source>
</evidence>
<dbReference type="RefSeq" id="WP_175601628.1">
    <property type="nucleotide sequence ID" value="NZ_JABWGO010000003.1"/>
</dbReference>
<keyword evidence="9" id="KW-0812">Transmembrane</keyword>
<evidence type="ECO:0000256" key="5">
    <source>
        <dbReference type="ARBA" id="ARBA00022554"/>
    </source>
</evidence>
<reference evidence="12 13" key="1">
    <citation type="submission" date="2020-06" db="EMBL/GenBank/DDBJ databases">
        <authorList>
            <person name="Chanama M."/>
        </authorList>
    </citation>
    <scope>NUCLEOTIDE SEQUENCE [LARGE SCALE GENOMIC DNA]</scope>
    <source>
        <strain evidence="12 13">TBRC6557</strain>
    </source>
</reference>
<keyword evidence="13" id="KW-1185">Reference proteome</keyword>
<dbReference type="Proteomes" id="UP000546126">
    <property type="component" value="Unassembled WGS sequence"/>
</dbReference>
<evidence type="ECO:0000256" key="3">
    <source>
        <dbReference type="ARBA" id="ARBA00010918"/>
    </source>
</evidence>
<feature type="transmembrane region" description="Helical" evidence="9">
    <location>
        <begin position="389"/>
        <end position="412"/>
    </location>
</feature>
<dbReference type="PANTHER" id="PTHR12147:SF58">
    <property type="entry name" value="VACUOLAR MEMBRANE PROTEASE"/>
    <property type="match status" value="1"/>
</dbReference>
<feature type="transmembrane region" description="Helical" evidence="9">
    <location>
        <begin position="540"/>
        <end position="556"/>
    </location>
</feature>
<comment type="caution">
    <text evidence="12">The sequence shown here is derived from an EMBL/GenBank/DDBJ whole genome shotgun (WGS) entry which is preliminary data.</text>
</comment>
<name>A0A7Y6IQM5_9ACTN</name>
<gene>
    <name evidence="12" type="ORF">HT134_18620</name>
</gene>
<accession>A0A7Y6IQM5</accession>
<comment type="function">
    <text evidence="1">May be involved in vacuolar sorting and osmoregulation.</text>
</comment>
<dbReference type="Gene3D" id="3.40.630.10">
    <property type="entry name" value="Zn peptidases"/>
    <property type="match status" value="1"/>
</dbReference>
<feature type="transmembrane region" description="Helical" evidence="9">
    <location>
        <begin position="424"/>
        <end position="446"/>
    </location>
</feature>
<evidence type="ECO:0000256" key="7">
    <source>
        <dbReference type="ARBA" id="ARBA00023180"/>
    </source>
</evidence>
<keyword evidence="12" id="KW-0378">Hydrolase</keyword>
<keyword evidence="5" id="KW-0926">Vacuole</keyword>
<evidence type="ECO:0000256" key="10">
    <source>
        <dbReference type="SAM" id="SignalP"/>
    </source>
</evidence>
<dbReference type="EMBL" id="JABWGO010000003">
    <property type="protein sequence ID" value="NUW42143.1"/>
    <property type="molecule type" value="Genomic_DNA"/>
</dbReference>
<feature type="chain" id="PRO_5038560688" description="Vacuolar membrane protease" evidence="10">
    <location>
        <begin position="23"/>
        <end position="728"/>
    </location>
</feature>
<evidence type="ECO:0000256" key="1">
    <source>
        <dbReference type="ARBA" id="ARBA00003273"/>
    </source>
</evidence>
<dbReference type="GO" id="GO:0006508">
    <property type="term" value="P:proteolysis"/>
    <property type="evidence" value="ECO:0007669"/>
    <property type="project" value="InterPro"/>
</dbReference>
<evidence type="ECO:0000259" key="11">
    <source>
        <dbReference type="Pfam" id="PF04389"/>
    </source>
</evidence>
<feature type="transmembrane region" description="Helical" evidence="9">
    <location>
        <begin position="317"/>
        <end position="334"/>
    </location>
</feature>
<evidence type="ECO:0000313" key="13">
    <source>
        <dbReference type="Proteomes" id="UP000546126"/>
    </source>
</evidence>
<proteinExistence type="inferred from homology"/>